<comment type="caution">
    <text evidence="4">The sequence shown here is derived from an EMBL/GenBank/DDBJ whole genome shotgun (WGS) entry which is preliminary data.</text>
</comment>
<accession>K6UZN2</accession>
<dbReference type="Pfam" id="PF00011">
    <property type="entry name" value="HSP20"/>
    <property type="match status" value="1"/>
</dbReference>
<keyword evidence="5" id="KW-1185">Reference proteome</keyword>
<dbReference type="InterPro" id="IPR008978">
    <property type="entry name" value="HSP20-like_chaperone"/>
</dbReference>
<evidence type="ECO:0000256" key="1">
    <source>
        <dbReference type="PROSITE-ProRule" id="PRU00285"/>
    </source>
</evidence>
<name>K6UZN2_9ACTN</name>
<organism evidence="4 5">
    <name type="scientific">Gordonia rhizosphera NBRC 16068</name>
    <dbReference type="NCBI Taxonomy" id="1108045"/>
    <lineage>
        <taxon>Bacteria</taxon>
        <taxon>Bacillati</taxon>
        <taxon>Actinomycetota</taxon>
        <taxon>Actinomycetes</taxon>
        <taxon>Mycobacteriales</taxon>
        <taxon>Gordoniaceae</taxon>
        <taxon>Gordonia</taxon>
    </lineage>
</organism>
<sequence>MALPARRPSDIAFWSPFRVFDDTRARDLADFGSRFNELVDAAFGGFEPARAGGWTPAVTIEETDDTYILEAELPGIKREDVHVELDGGIVHVHGETTEVERKGEVRHQTRRTGKFDYRVSLPGEVNADKVDAGLADGVLRLELAKASPAKARTIEISES</sequence>
<dbReference type="STRING" id="1108045.GORHZ_046_01300"/>
<evidence type="ECO:0000313" key="5">
    <source>
        <dbReference type="Proteomes" id="UP000008363"/>
    </source>
</evidence>
<dbReference type="InterPro" id="IPR002068">
    <property type="entry name" value="A-crystallin/Hsp20_dom"/>
</dbReference>
<evidence type="ECO:0000313" key="4">
    <source>
        <dbReference type="EMBL" id="GAB88978.1"/>
    </source>
</evidence>
<dbReference type="AlphaFoldDB" id="K6UZN2"/>
<dbReference type="CDD" id="cd06464">
    <property type="entry name" value="ACD_sHsps-like"/>
    <property type="match status" value="1"/>
</dbReference>
<dbReference type="InterPro" id="IPR031107">
    <property type="entry name" value="Small_HSP"/>
</dbReference>
<evidence type="ECO:0000256" key="2">
    <source>
        <dbReference type="RuleBase" id="RU003616"/>
    </source>
</evidence>
<gene>
    <name evidence="4" type="ORF">GORHZ_046_01300</name>
</gene>
<dbReference type="PANTHER" id="PTHR11527">
    <property type="entry name" value="HEAT-SHOCK PROTEIN 20 FAMILY MEMBER"/>
    <property type="match status" value="1"/>
</dbReference>
<dbReference type="SUPFAM" id="SSF49764">
    <property type="entry name" value="HSP20-like chaperones"/>
    <property type="match status" value="1"/>
</dbReference>
<dbReference type="Gene3D" id="2.60.40.790">
    <property type="match status" value="1"/>
</dbReference>
<dbReference type="OrthoDB" id="9809760at2"/>
<evidence type="ECO:0000259" key="3">
    <source>
        <dbReference type="PROSITE" id="PS01031"/>
    </source>
</evidence>
<dbReference type="Proteomes" id="UP000008363">
    <property type="component" value="Unassembled WGS sequence"/>
</dbReference>
<dbReference type="RefSeq" id="WP_006330770.1">
    <property type="nucleotide sequence ID" value="NZ_BAHC01000046.1"/>
</dbReference>
<dbReference type="eggNOG" id="COG0071">
    <property type="taxonomic scope" value="Bacteria"/>
</dbReference>
<proteinExistence type="inferred from homology"/>
<dbReference type="EMBL" id="BAHC01000046">
    <property type="protein sequence ID" value="GAB88978.1"/>
    <property type="molecule type" value="Genomic_DNA"/>
</dbReference>
<dbReference type="PROSITE" id="PS01031">
    <property type="entry name" value="SHSP"/>
    <property type="match status" value="1"/>
</dbReference>
<comment type="similarity">
    <text evidence="1 2">Belongs to the small heat shock protein (HSP20) family.</text>
</comment>
<reference evidence="4 5" key="1">
    <citation type="submission" date="2012-08" db="EMBL/GenBank/DDBJ databases">
        <title>Whole genome shotgun sequence of Gordonia rhizosphera NBRC 16068.</title>
        <authorList>
            <person name="Takarada H."/>
            <person name="Isaki S."/>
            <person name="Hosoyama A."/>
            <person name="Tsuchikane K."/>
            <person name="Katsumata H."/>
            <person name="Baba S."/>
            <person name="Ohji S."/>
            <person name="Yamazaki S."/>
            <person name="Fujita N."/>
        </authorList>
    </citation>
    <scope>NUCLEOTIDE SEQUENCE [LARGE SCALE GENOMIC DNA]</scope>
    <source>
        <strain evidence="4 5">NBRC 16068</strain>
    </source>
</reference>
<feature type="domain" description="SHSP" evidence="3">
    <location>
        <begin position="49"/>
        <end position="159"/>
    </location>
</feature>
<protein>
    <submittedName>
        <fullName evidence="4">Hsp20 family protein</fullName>
    </submittedName>
</protein>